<feature type="domain" description="Mannitol dehydrogenase N-terminal" evidence="3">
    <location>
        <begin position="23"/>
        <end position="264"/>
    </location>
</feature>
<dbReference type="Gene3D" id="1.10.1040.10">
    <property type="entry name" value="N-(1-d-carboxylethyl)-l-norvaline Dehydrogenase, domain 2"/>
    <property type="match status" value="1"/>
</dbReference>
<evidence type="ECO:0000259" key="4">
    <source>
        <dbReference type="Pfam" id="PF08125"/>
    </source>
</evidence>
<comment type="caution">
    <text evidence="5">The sequence shown here is derived from an EMBL/GenBank/DDBJ whole genome shotgun (WGS) entry which is preliminary data.</text>
</comment>
<dbReference type="EMBL" id="MQWD01000001">
    <property type="protein sequence ID" value="PAP75390.1"/>
    <property type="molecule type" value="Genomic_DNA"/>
</dbReference>
<dbReference type="GO" id="GO:0005829">
    <property type="term" value="C:cytosol"/>
    <property type="evidence" value="ECO:0007669"/>
    <property type="project" value="TreeGrafter"/>
</dbReference>
<dbReference type="AlphaFoldDB" id="A0A271IW88"/>
<keyword evidence="6" id="KW-1185">Reference proteome</keyword>
<accession>A0A271IW88</accession>
<dbReference type="Pfam" id="PF01232">
    <property type="entry name" value="Mannitol_dh"/>
    <property type="match status" value="1"/>
</dbReference>
<dbReference type="InterPro" id="IPR013118">
    <property type="entry name" value="Mannitol_DH_C"/>
</dbReference>
<evidence type="ECO:0000256" key="2">
    <source>
        <dbReference type="ARBA" id="ARBA00023027"/>
    </source>
</evidence>
<dbReference type="SUPFAM" id="SSF51735">
    <property type="entry name" value="NAD(P)-binding Rossmann-fold domains"/>
    <property type="match status" value="1"/>
</dbReference>
<dbReference type="InterPro" id="IPR013131">
    <property type="entry name" value="Mannitol_DH_N"/>
</dbReference>
<dbReference type="GO" id="GO:0019592">
    <property type="term" value="P:mannitol catabolic process"/>
    <property type="evidence" value="ECO:0007669"/>
    <property type="project" value="TreeGrafter"/>
</dbReference>
<dbReference type="OrthoDB" id="9768714at2"/>
<proteinExistence type="predicted"/>
<sequence>MEIDALPRLDASLAEAEPARPERVLQFGTGAFLRGFADPFVAEANASGAFDGRVVMVGSTGSGRAAALGAQDGLYTLCVRGLRDGEPVDETHLVTSVSRALAASADWDAVLALARSPELRLVVSNTTEIGITDDPDDRPDLDPPRSFPGKLAAALAARAEAHGYDGGGLVVLPCELIEGNGDRLREIVEAHAERWELGDAFRDWLDREVTFCNTLVDRIVPGNPDDADALFERLGYTDDLLTVTEPYRLWAIEGDDALADRLPLVGLDGVVVADDLTPYRERKVRILNGGHTATVPAAILCGLDTVSEALDDETVGTFVRRAILDEIVPSLRIDPTMAETFAHAVIDRFANPFVAHALRDITFQQTAKLGVRVAPSIREYVETHGEAPPLLCFGVAALLAAVRPDGADGLSADDAAGDWERRWADVDLADTDELRAFTVVALGRWDLDTVEGVPESVADALVAIERDGCRAALAARL</sequence>
<dbReference type="InterPro" id="IPR013328">
    <property type="entry name" value="6PGD_dom2"/>
</dbReference>
<evidence type="ECO:0000259" key="3">
    <source>
        <dbReference type="Pfam" id="PF01232"/>
    </source>
</evidence>
<dbReference type="Proteomes" id="UP000216339">
    <property type="component" value="Unassembled WGS sequence"/>
</dbReference>
<evidence type="ECO:0000256" key="1">
    <source>
        <dbReference type="ARBA" id="ARBA00023002"/>
    </source>
</evidence>
<dbReference type="RefSeq" id="WP_095509022.1">
    <property type="nucleotide sequence ID" value="NZ_MQWD01000001.1"/>
</dbReference>
<dbReference type="SUPFAM" id="SSF48179">
    <property type="entry name" value="6-phosphogluconate dehydrogenase C-terminal domain-like"/>
    <property type="match status" value="1"/>
</dbReference>
<dbReference type="InterPro" id="IPR008927">
    <property type="entry name" value="6-PGluconate_DH-like_C_sf"/>
</dbReference>
<keyword evidence="2" id="KW-0520">NAD</keyword>
<feature type="domain" description="Mannitol dehydrogenase C-terminal" evidence="4">
    <location>
        <begin position="275"/>
        <end position="409"/>
    </location>
</feature>
<evidence type="ECO:0000313" key="6">
    <source>
        <dbReference type="Proteomes" id="UP000216339"/>
    </source>
</evidence>
<dbReference type="PROSITE" id="PS00974">
    <property type="entry name" value="MANNITOL_DHGENASE"/>
    <property type="match status" value="1"/>
</dbReference>
<evidence type="ECO:0000313" key="5">
    <source>
        <dbReference type="EMBL" id="PAP75390.1"/>
    </source>
</evidence>
<dbReference type="GO" id="GO:0008926">
    <property type="term" value="F:mannitol-1-phosphate 5-dehydrogenase activity"/>
    <property type="evidence" value="ECO:0007669"/>
    <property type="project" value="TreeGrafter"/>
</dbReference>
<protein>
    <recommendedName>
        <fullName evidence="7">Altronate oxidoreductase</fullName>
    </recommendedName>
</protein>
<dbReference type="InterPro" id="IPR023027">
    <property type="entry name" value="Mannitol_DH_CS"/>
</dbReference>
<name>A0A271IW88_9BACT</name>
<dbReference type="PANTHER" id="PTHR30524">
    <property type="entry name" value="MANNITOL-1-PHOSPHATE 5-DEHYDROGENASE"/>
    <property type="match status" value="1"/>
</dbReference>
<dbReference type="InterPro" id="IPR036291">
    <property type="entry name" value="NAD(P)-bd_dom_sf"/>
</dbReference>
<keyword evidence="1" id="KW-0560">Oxidoreductase</keyword>
<dbReference type="Pfam" id="PF08125">
    <property type="entry name" value="Mannitol_dh_C"/>
    <property type="match status" value="1"/>
</dbReference>
<dbReference type="InterPro" id="IPR000669">
    <property type="entry name" value="Mannitol_DH"/>
</dbReference>
<gene>
    <name evidence="5" type="ORF">BSZ37_02480</name>
</gene>
<dbReference type="PANTHER" id="PTHR30524:SF0">
    <property type="entry name" value="ALTRONATE OXIDOREDUCTASE-RELATED"/>
    <property type="match status" value="1"/>
</dbReference>
<dbReference type="PRINTS" id="PR00084">
    <property type="entry name" value="MTLDHDRGNASE"/>
</dbReference>
<reference evidence="5 6" key="1">
    <citation type="submission" date="2016-11" db="EMBL/GenBank/DDBJ databases">
        <title>Study of marine rhodopsin-containing bacteria.</title>
        <authorList>
            <person name="Yoshizawa S."/>
            <person name="Kumagai Y."/>
            <person name="Kogure K."/>
        </authorList>
    </citation>
    <scope>NUCLEOTIDE SEQUENCE [LARGE SCALE GENOMIC DNA]</scope>
    <source>
        <strain evidence="5 6">SAORIC-28</strain>
    </source>
</reference>
<organism evidence="5 6">
    <name type="scientific">Rubrivirga marina</name>
    <dbReference type="NCBI Taxonomy" id="1196024"/>
    <lineage>
        <taxon>Bacteria</taxon>
        <taxon>Pseudomonadati</taxon>
        <taxon>Rhodothermota</taxon>
        <taxon>Rhodothermia</taxon>
        <taxon>Rhodothermales</taxon>
        <taxon>Rubricoccaceae</taxon>
        <taxon>Rubrivirga</taxon>
    </lineage>
</organism>
<dbReference type="NCBIfam" id="NF002969">
    <property type="entry name" value="PRK03643.1"/>
    <property type="match status" value="1"/>
</dbReference>
<dbReference type="Gene3D" id="3.40.50.720">
    <property type="entry name" value="NAD(P)-binding Rossmann-like Domain"/>
    <property type="match status" value="1"/>
</dbReference>
<evidence type="ECO:0008006" key="7">
    <source>
        <dbReference type="Google" id="ProtNLM"/>
    </source>
</evidence>